<dbReference type="EMBL" id="JADIMB010000044">
    <property type="protein sequence ID" value="MBO8470766.1"/>
    <property type="molecule type" value="Genomic_DNA"/>
</dbReference>
<proteinExistence type="predicted"/>
<organism evidence="1 2">
    <name type="scientific">Candidatus Cryptobacteroides faecavium</name>
    <dbReference type="NCBI Taxonomy" id="2840762"/>
    <lineage>
        <taxon>Bacteria</taxon>
        <taxon>Pseudomonadati</taxon>
        <taxon>Bacteroidota</taxon>
        <taxon>Bacteroidia</taxon>
        <taxon>Bacteroidales</taxon>
        <taxon>Candidatus Cryptobacteroides</taxon>
    </lineage>
</organism>
<reference evidence="1" key="2">
    <citation type="journal article" date="2021" name="PeerJ">
        <title>Extensive microbial diversity within the chicken gut microbiome revealed by metagenomics and culture.</title>
        <authorList>
            <person name="Gilroy R."/>
            <person name="Ravi A."/>
            <person name="Getino M."/>
            <person name="Pursley I."/>
            <person name="Horton D.L."/>
            <person name="Alikhan N.F."/>
            <person name="Baker D."/>
            <person name="Gharbi K."/>
            <person name="Hall N."/>
            <person name="Watson M."/>
            <person name="Adriaenssens E.M."/>
            <person name="Foster-Nyarko E."/>
            <person name="Jarju S."/>
            <person name="Secka A."/>
            <person name="Antonio M."/>
            <person name="Oren A."/>
            <person name="Chaudhuri R.R."/>
            <person name="La Ragione R."/>
            <person name="Hildebrand F."/>
            <person name="Pallen M.J."/>
        </authorList>
    </citation>
    <scope>NUCLEOTIDE SEQUENCE</scope>
    <source>
        <strain evidence="1">B2-22910</strain>
    </source>
</reference>
<accession>A0A9D9IEL5</accession>
<dbReference type="AlphaFoldDB" id="A0A9D9IEL5"/>
<comment type="caution">
    <text evidence="1">The sequence shown here is derived from an EMBL/GenBank/DDBJ whole genome shotgun (WGS) entry which is preliminary data.</text>
</comment>
<evidence type="ECO:0000313" key="1">
    <source>
        <dbReference type="EMBL" id="MBO8470766.1"/>
    </source>
</evidence>
<evidence type="ECO:0000313" key="2">
    <source>
        <dbReference type="Proteomes" id="UP000823603"/>
    </source>
</evidence>
<reference evidence="1" key="1">
    <citation type="submission" date="2020-10" db="EMBL/GenBank/DDBJ databases">
        <authorList>
            <person name="Gilroy R."/>
        </authorList>
    </citation>
    <scope>NUCLEOTIDE SEQUENCE</scope>
    <source>
        <strain evidence="1">B2-22910</strain>
    </source>
</reference>
<gene>
    <name evidence="1" type="ORF">IAB82_03105</name>
</gene>
<protein>
    <submittedName>
        <fullName evidence="1">Uncharacterized protein</fullName>
    </submittedName>
</protein>
<sequence>MESKARAVHGSNHKRFIYKRLFIIYLKHKIMRKNMSMCFPTTTGKDVEDAQNGAMVKDYANDKNFRTMSIKSTKNQTSTDSRMTEETAKALIGLTRELYVNNKMKRLSARPYMDSTGCAYIHINMKCASDWYEFNIPLNEETAEYIVGLLADEDVLPLSKVHDFTAGGLDEYEEYLKQEAEQYARSVKRTGNETIYSFRKGEIIYSENLTATGNE</sequence>
<dbReference type="Proteomes" id="UP000823603">
    <property type="component" value="Unassembled WGS sequence"/>
</dbReference>
<name>A0A9D9IEL5_9BACT</name>